<proteinExistence type="predicted"/>
<dbReference type="AlphaFoldDB" id="A0A2T7NLG4"/>
<dbReference type="PROSITE" id="PS50184">
    <property type="entry name" value="VWFC_2"/>
    <property type="match status" value="1"/>
</dbReference>
<dbReference type="EMBL" id="PZQS01000011">
    <property type="protein sequence ID" value="PVD22008.1"/>
    <property type="molecule type" value="Genomic_DNA"/>
</dbReference>
<dbReference type="Proteomes" id="UP000245119">
    <property type="component" value="Linkage Group LG11"/>
</dbReference>
<keyword evidence="1" id="KW-0732">Signal</keyword>
<protein>
    <recommendedName>
        <fullName evidence="2">VWFC domain-containing protein</fullName>
    </recommendedName>
</protein>
<dbReference type="GO" id="GO:0045597">
    <property type="term" value="P:positive regulation of cell differentiation"/>
    <property type="evidence" value="ECO:0007669"/>
    <property type="project" value="TreeGrafter"/>
</dbReference>
<dbReference type="OrthoDB" id="365605at2759"/>
<dbReference type="GO" id="GO:0005615">
    <property type="term" value="C:extracellular space"/>
    <property type="evidence" value="ECO:0007669"/>
    <property type="project" value="TreeGrafter"/>
</dbReference>
<dbReference type="InterPro" id="IPR050941">
    <property type="entry name" value="CCN"/>
</dbReference>
<evidence type="ECO:0000256" key="1">
    <source>
        <dbReference type="ARBA" id="ARBA00022729"/>
    </source>
</evidence>
<feature type="domain" description="VWFC" evidence="2">
    <location>
        <begin position="58"/>
        <end position="125"/>
    </location>
</feature>
<dbReference type="PANTHER" id="PTHR11348:SF17">
    <property type="entry name" value="CCN"/>
    <property type="match status" value="1"/>
</dbReference>
<evidence type="ECO:0000313" key="3">
    <source>
        <dbReference type="EMBL" id="PVD22008.1"/>
    </source>
</evidence>
<dbReference type="GO" id="GO:0007165">
    <property type="term" value="P:signal transduction"/>
    <property type="evidence" value="ECO:0007669"/>
    <property type="project" value="TreeGrafter"/>
</dbReference>
<accession>A0A2T7NLG4</accession>
<dbReference type="GO" id="GO:0005178">
    <property type="term" value="F:integrin binding"/>
    <property type="evidence" value="ECO:0007669"/>
    <property type="project" value="TreeGrafter"/>
</dbReference>
<name>A0A2T7NLG4_POMCA</name>
<comment type="caution">
    <text evidence="3">The sequence shown here is derived from an EMBL/GenBank/DDBJ whole genome shotgun (WGS) entry which is preliminary data.</text>
</comment>
<dbReference type="Pfam" id="PF00093">
    <property type="entry name" value="VWC"/>
    <property type="match status" value="1"/>
</dbReference>
<sequence>MCARQQGDMCSPNARCDEAKELHCQKDGDNHTGICKCEQQLENKVLRSVFTCTAQVQNPCLVDGVLYKDGEQFQPDCARTCTCQNGFYGCVTKCPQESKPPSSAACLNPQLLPVVGKCCKEWTCLKMEASEAGGSLLDGTRGLESEALILQRPLWCE</sequence>
<dbReference type="SUPFAM" id="SSF57603">
    <property type="entry name" value="FnI-like domain"/>
    <property type="match status" value="1"/>
</dbReference>
<organism evidence="3 4">
    <name type="scientific">Pomacea canaliculata</name>
    <name type="common">Golden apple snail</name>
    <dbReference type="NCBI Taxonomy" id="400727"/>
    <lineage>
        <taxon>Eukaryota</taxon>
        <taxon>Metazoa</taxon>
        <taxon>Spiralia</taxon>
        <taxon>Lophotrochozoa</taxon>
        <taxon>Mollusca</taxon>
        <taxon>Gastropoda</taxon>
        <taxon>Caenogastropoda</taxon>
        <taxon>Architaenioglossa</taxon>
        <taxon>Ampullarioidea</taxon>
        <taxon>Ampullariidae</taxon>
        <taxon>Pomacea</taxon>
    </lineage>
</organism>
<reference evidence="3 4" key="1">
    <citation type="submission" date="2018-04" db="EMBL/GenBank/DDBJ databases">
        <title>The genome of golden apple snail Pomacea canaliculata provides insight into stress tolerance and invasive adaptation.</title>
        <authorList>
            <person name="Liu C."/>
            <person name="Liu B."/>
            <person name="Ren Y."/>
            <person name="Zhang Y."/>
            <person name="Wang H."/>
            <person name="Li S."/>
            <person name="Jiang F."/>
            <person name="Yin L."/>
            <person name="Zhang G."/>
            <person name="Qian W."/>
            <person name="Fan W."/>
        </authorList>
    </citation>
    <scope>NUCLEOTIDE SEQUENCE [LARGE SCALE GENOMIC DNA]</scope>
    <source>
        <strain evidence="3">SZHN2017</strain>
        <tissue evidence="3">Muscle</tissue>
    </source>
</reference>
<dbReference type="InterPro" id="IPR001007">
    <property type="entry name" value="VWF_dom"/>
</dbReference>
<evidence type="ECO:0000259" key="2">
    <source>
        <dbReference type="PROSITE" id="PS50184"/>
    </source>
</evidence>
<dbReference type="GO" id="GO:0031012">
    <property type="term" value="C:extracellular matrix"/>
    <property type="evidence" value="ECO:0007669"/>
    <property type="project" value="TreeGrafter"/>
</dbReference>
<evidence type="ECO:0000313" key="4">
    <source>
        <dbReference type="Proteomes" id="UP000245119"/>
    </source>
</evidence>
<dbReference type="PANTHER" id="PTHR11348">
    <property type="entry name" value="CONNECTIVE TISSUE GROWTH FACTOR-RELATED"/>
    <property type="match status" value="1"/>
</dbReference>
<gene>
    <name evidence="3" type="ORF">C0Q70_17811</name>
</gene>
<dbReference type="SMART" id="SM00214">
    <property type="entry name" value="VWC"/>
    <property type="match status" value="1"/>
</dbReference>
<dbReference type="Gene3D" id="2.10.70.10">
    <property type="entry name" value="Complement Module, domain 1"/>
    <property type="match status" value="1"/>
</dbReference>
<dbReference type="GO" id="GO:0008201">
    <property type="term" value="F:heparin binding"/>
    <property type="evidence" value="ECO:0007669"/>
    <property type="project" value="TreeGrafter"/>
</dbReference>
<keyword evidence="4" id="KW-1185">Reference proteome</keyword>
<dbReference type="GO" id="GO:0007155">
    <property type="term" value="P:cell adhesion"/>
    <property type="evidence" value="ECO:0007669"/>
    <property type="project" value="TreeGrafter"/>
</dbReference>